<dbReference type="SUPFAM" id="SSF160935">
    <property type="entry name" value="VPA0735-like"/>
    <property type="match status" value="1"/>
</dbReference>
<dbReference type="InterPro" id="IPR010679">
    <property type="entry name" value="DUF1254"/>
</dbReference>
<sequence length="181" mass="19441">MKRLILPIIAGLVLGGIVHLVGVLLMPYVAEQDAYSRLAAIGEINAVAEIDDPSVEGAVLPASDPAFLSAVCLYDLAEGPVKIQVPPTDDYTSISFYTRHGLPFYAINDRSAGRSLIELDLMTAKQRAAMPEDAEVTAADRLVVESPSVEGVVLIRALVRERDAREQVKARLDLARCNGAS</sequence>
<dbReference type="Pfam" id="PF06863">
    <property type="entry name" value="DUF1254"/>
    <property type="match status" value="1"/>
</dbReference>
<evidence type="ECO:0000259" key="1">
    <source>
        <dbReference type="Pfam" id="PF06863"/>
    </source>
</evidence>
<organism evidence="2 3">
    <name type="scientific">Ancylobacter radicis</name>
    <dbReference type="NCBI Taxonomy" id="2836179"/>
    <lineage>
        <taxon>Bacteria</taxon>
        <taxon>Pseudomonadati</taxon>
        <taxon>Pseudomonadota</taxon>
        <taxon>Alphaproteobacteria</taxon>
        <taxon>Hyphomicrobiales</taxon>
        <taxon>Xanthobacteraceae</taxon>
        <taxon>Ancylobacter</taxon>
    </lineage>
</organism>
<keyword evidence="3" id="KW-1185">Reference proteome</keyword>
<reference evidence="2" key="1">
    <citation type="submission" date="2021-05" db="EMBL/GenBank/DDBJ databases">
        <authorList>
            <person name="Sun Q."/>
            <person name="Inoue M."/>
        </authorList>
    </citation>
    <scope>NUCLEOTIDE SEQUENCE</scope>
    <source>
        <strain evidence="2">VKM B-3255</strain>
    </source>
</reference>
<evidence type="ECO:0000313" key="3">
    <source>
        <dbReference type="Proteomes" id="UP001166585"/>
    </source>
</evidence>
<evidence type="ECO:0000313" key="2">
    <source>
        <dbReference type="EMBL" id="MBS9478814.1"/>
    </source>
</evidence>
<dbReference type="EMBL" id="JAHCQH010000021">
    <property type="protein sequence ID" value="MBS9478814.1"/>
    <property type="molecule type" value="Genomic_DNA"/>
</dbReference>
<name>A0ABS5RD89_9HYPH</name>
<comment type="caution">
    <text evidence="2">The sequence shown here is derived from an EMBL/GenBank/DDBJ whole genome shotgun (WGS) entry which is preliminary data.</text>
</comment>
<dbReference type="PIRSF" id="PIRSF010244">
    <property type="entry name" value="UCP010244_imp"/>
    <property type="match status" value="1"/>
</dbReference>
<dbReference type="Proteomes" id="UP001166585">
    <property type="component" value="Unassembled WGS sequence"/>
</dbReference>
<accession>A0ABS5RD89</accession>
<proteinExistence type="predicted"/>
<gene>
    <name evidence="2" type="ORF">KIP89_17030</name>
</gene>
<protein>
    <submittedName>
        <fullName evidence="2">DUF1254 domain-containing protein</fullName>
    </submittedName>
</protein>
<dbReference type="RefSeq" id="WP_213756780.1">
    <property type="nucleotide sequence ID" value="NZ_JAHCQH010000021.1"/>
</dbReference>
<dbReference type="InterPro" id="IPR014456">
    <property type="entry name" value="UCP010244_IM"/>
</dbReference>
<feature type="domain" description="DUF1254" evidence="1">
    <location>
        <begin position="67"/>
        <end position="170"/>
    </location>
</feature>